<keyword evidence="2" id="KW-1185">Reference proteome</keyword>
<protein>
    <submittedName>
        <fullName evidence="1">Uncharacterized protein</fullName>
    </submittedName>
</protein>
<evidence type="ECO:0000313" key="2">
    <source>
        <dbReference type="Proteomes" id="UP000179642"/>
    </source>
</evidence>
<proteinExistence type="predicted"/>
<reference evidence="1 2" key="1">
    <citation type="submission" date="2016-10" db="EMBL/GenBank/DDBJ databases">
        <title>Genome sequence of Streptomyces sp. MUSC 1.</title>
        <authorList>
            <person name="Lee L.-H."/>
            <person name="Ser H.-L."/>
            <person name="Law J.W.-F."/>
        </authorList>
    </citation>
    <scope>NUCLEOTIDE SEQUENCE [LARGE SCALE GENOMIC DNA]</scope>
    <source>
        <strain evidence="1 2">MUSC 1</strain>
    </source>
</reference>
<name>A0A1S2PH15_9ACTN</name>
<gene>
    <name evidence="1" type="ORF">BIV23_38635</name>
</gene>
<dbReference type="AlphaFoldDB" id="A0A1S2PH15"/>
<evidence type="ECO:0000313" key="1">
    <source>
        <dbReference type="EMBL" id="OIJ92274.1"/>
    </source>
</evidence>
<organism evidence="1 2">
    <name type="scientific">Streptomyces monashensis</name>
    <dbReference type="NCBI Taxonomy" id="1678012"/>
    <lineage>
        <taxon>Bacteria</taxon>
        <taxon>Bacillati</taxon>
        <taxon>Actinomycetota</taxon>
        <taxon>Actinomycetes</taxon>
        <taxon>Kitasatosporales</taxon>
        <taxon>Streptomycetaceae</taxon>
        <taxon>Streptomyces</taxon>
    </lineage>
</organism>
<dbReference type="EMBL" id="MLYO01000081">
    <property type="protein sequence ID" value="OIJ92274.1"/>
    <property type="molecule type" value="Genomic_DNA"/>
</dbReference>
<sequence>MPSIAGMLPCLDSDGGSQWPSEATARCMSCREPVGQRAHAESFRSRAKASVVRLWVGAMGCR</sequence>
<dbReference type="Proteomes" id="UP000179642">
    <property type="component" value="Unassembled WGS sequence"/>
</dbReference>
<accession>A0A1S2PH15</accession>
<comment type="caution">
    <text evidence="1">The sequence shown here is derived from an EMBL/GenBank/DDBJ whole genome shotgun (WGS) entry which is preliminary data.</text>
</comment>